<evidence type="ECO:0000256" key="9">
    <source>
        <dbReference type="ARBA" id="ARBA00023136"/>
    </source>
</evidence>
<evidence type="ECO:0000256" key="7">
    <source>
        <dbReference type="ARBA" id="ARBA00023034"/>
    </source>
</evidence>
<dbReference type="PANTHER" id="PTHR14043">
    <property type="entry name" value="CCAAT DISPLACEMENT PROTEIN-RELATED"/>
    <property type="match status" value="1"/>
</dbReference>
<evidence type="ECO:0000256" key="1">
    <source>
        <dbReference type="ARBA" id="ARBA00004409"/>
    </source>
</evidence>
<keyword evidence="6 12" id="KW-1133">Transmembrane helix</keyword>
<feature type="coiled-coil region" evidence="10">
    <location>
        <begin position="168"/>
        <end position="230"/>
    </location>
</feature>
<dbReference type="InterPro" id="IPR012955">
    <property type="entry name" value="CASP_C"/>
</dbReference>
<name>A0ABP0EN00_9ASCO</name>
<gene>
    <name evidence="15" type="primary">COY1</name>
    <name evidence="15" type="ORF">CAAN4_G18514</name>
</gene>
<sequence length="752" mass="85534">MSDSEILSDGVGLKPPSSKIEEPSIVNETAVEHEKQDLESTIVTKSQSEEQPKPKGKSDVFSKALETWTDIDLPSLQKRLDDQGIELKEDQKKSLLLRKNLAQRTKEFKKLSDEEKLEQFKSLLKLYQNEIDSLTNKKKIAENYFFGIYRLIAEAPDPRPLLEISLDAVIEFSEIDELKVQIDRLQDELSRKADYDQLKQRLIRNEQKSAEILSNQLKAKEAEFKAVIEEKESNWNEKELAYNKQVKDARHKIEELRTSNEVAALQQLNSKASGEEGSPASSAAVLAELEIVSRDAETSKQRIFELEKRNESLRRDLSKTQNELESQALKEEFKKKVSELEGENALLIANLDQTRRKLDERTERQTIEVENLTKQFNQLSQETIKLKEKLDKTSDYDELKQENQLMKQIEFGLDAEDEDQESKDGEDIEDSKGVKRGLNSIMVVRNKELTSELADLRAEHDSMVNKIQELEQGLAKTNEELIQTQLLNDRLENDLAEVQDASGGAVSNNGGNARFSDNMSIISGVTKMTGIGAGSNKTRRNGSITGASTIMEDNSILPIITKQRDRFRDRNAELEEEIKKQYNSISDLKRQMNTLKKDNEELYERTRYLASYRNESTSFGSRNTNGNNNRRLLEPKTNVSDLENPYQASYESKLHPIEQFRIREQERINSKLSPLERLFISFSRAILATRTTRLLFVIYCVGLHCIVMLITIYAMGLSTSMIPEVGKNMSTGGVASGLTGSSDVLADIVETI</sequence>
<evidence type="ECO:0000256" key="4">
    <source>
        <dbReference type="ARBA" id="ARBA00022448"/>
    </source>
</evidence>
<evidence type="ECO:0000259" key="13">
    <source>
        <dbReference type="Pfam" id="PF08172"/>
    </source>
</evidence>
<feature type="domain" description="CASP C-terminal" evidence="13">
    <location>
        <begin position="468"/>
        <end position="716"/>
    </location>
</feature>
<feature type="coiled-coil region" evidence="10">
    <location>
        <begin position="117"/>
        <end position="144"/>
    </location>
</feature>
<dbReference type="Pfam" id="PF08172">
    <property type="entry name" value="CASP_C"/>
    <property type="match status" value="1"/>
</dbReference>
<keyword evidence="8 10" id="KW-0175">Coiled coil</keyword>
<dbReference type="PANTHER" id="PTHR14043:SF2">
    <property type="entry name" value="HOMEOBOX PROTEIN CUT"/>
    <property type="match status" value="1"/>
</dbReference>
<accession>A0ABP0EN00</accession>
<evidence type="ECO:0000256" key="3">
    <source>
        <dbReference type="ARBA" id="ARBA00018691"/>
    </source>
</evidence>
<evidence type="ECO:0000313" key="15">
    <source>
        <dbReference type="EMBL" id="CAK7919496.1"/>
    </source>
</evidence>
<evidence type="ECO:0000256" key="6">
    <source>
        <dbReference type="ARBA" id="ARBA00022989"/>
    </source>
</evidence>
<evidence type="ECO:0000256" key="10">
    <source>
        <dbReference type="SAM" id="Coils"/>
    </source>
</evidence>
<evidence type="ECO:0000313" key="16">
    <source>
        <dbReference type="Proteomes" id="UP001497600"/>
    </source>
</evidence>
<dbReference type="Proteomes" id="UP001497600">
    <property type="component" value="Chromosome G"/>
</dbReference>
<feature type="region of interest" description="Disordered" evidence="11">
    <location>
        <begin position="413"/>
        <end position="432"/>
    </location>
</feature>
<keyword evidence="7" id="KW-0333">Golgi apparatus</keyword>
<feature type="coiled-coil region" evidence="10">
    <location>
        <begin position="296"/>
        <end position="389"/>
    </location>
</feature>
<dbReference type="InterPro" id="IPR057476">
    <property type="entry name" value="Cux_N"/>
</dbReference>
<feature type="domain" description="Cux N-terminal" evidence="14">
    <location>
        <begin position="59"/>
        <end position="168"/>
    </location>
</feature>
<feature type="coiled-coil region" evidence="10">
    <location>
        <begin position="446"/>
        <end position="501"/>
    </location>
</feature>
<evidence type="ECO:0000256" key="5">
    <source>
        <dbReference type="ARBA" id="ARBA00022692"/>
    </source>
</evidence>
<keyword evidence="16" id="KW-1185">Reference proteome</keyword>
<feature type="transmembrane region" description="Helical" evidence="12">
    <location>
        <begin position="694"/>
        <end position="717"/>
    </location>
</feature>
<protein>
    <recommendedName>
        <fullName evidence="3">Protein CASP</fullName>
    </recommendedName>
</protein>
<reference evidence="15 16" key="1">
    <citation type="submission" date="2024-01" db="EMBL/GenBank/DDBJ databases">
        <authorList>
            <consortium name="Genoscope - CEA"/>
            <person name="William W."/>
        </authorList>
    </citation>
    <scope>NUCLEOTIDE SEQUENCE [LARGE SCALE GENOMIC DNA]</scope>
    <source>
        <strain evidence="15 16">29B2s-10</strain>
    </source>
</reference>
<keyword evidence="5 12" id="KW-0812">Transmembrane</keyword>
<feature type="coiled-coil region" evidence="10">
    <location>
        <begin position="557"/>
        <end position="605"/>
    </location>
</feature>
<dbReference type="Pfam" id="PF25398">
    <property type="entry name" value="CUX1_N"/>
    <property type="match status" value="1"/>
</dbReference>
<keyword evidence="4" id="KW-0813">Transport</keyword>
<evidence type="ECO:0000259" key="14">
    <source>
        <dbReference type="Pfam" id="PF25398"/>
    </source>
</evidence>
<feature type="region of interest" description="Disordered" evidence="11">
    <location>
        <begin position="1"/>
        <end position="59"/>
    </location>
</feature>
<organism evidence="15 16">
    <name type="scientific">[Candida] anglica</name>
    <dbReference type="NCBI Taxonomy" id="148631"/>
    <lineage>
        <taxon>Eukaryota</taxon>
        <taxon>Fungi</taxon>
        <taxon>Dikarya</taxon>
        <taxon>Ascomycota</taxon>
        <taxon>Saccharomycotina</taxon>
        <taxon>Pichiomycetes</taxon>
        <taxon>Debaryomycetaceae</taxon>
        <taxon>Kurtzmaniella</taxon>
    </lineage>
</organism>
<dbReference type="EMBL" id="OZ004259">
    <property type="protein sequence ID" value="CAK7919496.1"/>
    <property type="molecule type" value="Genomic_DNA"/>
</dbReference>
<evidence type="ECO:0000256" key="11">
    <source>
        <dbReference type="SAM" id="MobiDB-lite"/>
    </source>
</evidence>
<evidence type="ECO:0000256" key="12">
    <source>
        <dbReference type="SAM" id="Phobius"/>
    </source>
</evidence>
<proteinExistence type="inferred from homology"/>
<comment type="similarity">
    <text evidence="2">Belongs to the CASP family.</text>
</comment>
<feature type="compositionally biased region" description="Basic and acidic residues" evidence="11">
    <location>
        <begin position="47"/>
        <end position="59"/>
    </location>
</feature>
<feature type="compositionally biased region" description="Basic and acidic residues" evidence="11">
    <location>
        <begin position="422"/>
        <end position="432"/>
    </location>
</feature>
<comment type="subcellular location">
    <subcellularLocation>
        <location evidence="1">Golgi apparatus membrane</location>
        <topology evidence="1">Single-pass type IV membrane protein</topology>
    </subcellularLocation>
</comment>
<keyword evidence="9 12" id="KW-0472">Membrane</keyword>
<evidence type="ECO:0000256" key="2">
    <source>
        <dbReference type="ARBA" id="ARBA00006415"/>
    </source>
</evidence>
<evidence type="ECO:0000256" key="8">
    <source>
        <dbReference type="ARBA" id="ARBA00023054"/>
    </source>
</evidence>